<feature type="region of interest" description="Disordered" evidence="1">
    <location>
        <begin position="61"/>
        <end position="80"/>
    </location>
</feature>
<evidence type="ECO:0000256" key="1">
    <source>
        <dbReference type="SAM" id="MobiDB-lite"/>
    </source>
</evidence>
<dbReference type="Proteomes" id="UP000663760">
    <property type="component" value="Chromosome 11"/>
</dbReference>
<dbReference type="OrthoDB" id="1886792at2759"/>
<reference evidence="2" key="1">
    <citation type="submission" date="2020-02" db="EMBL/GenBank/DDBJ databases">
        <authorList>
            <person name="Scholz U."/>
            <person name="Mascher M."/>
            <person name="Fiebig A."/>
        </authorList>
    </citation>
    <scope>NUCLEOTIDE SEQUENCE</scope>
</reference>
<dbReference type="EMBL" id="LR746274">
    <property type="protein sequence ID" value="CAA7404705.1"/>
    <property type="molecule type" value="Genomic_DNA"/>
</dbReference>
<accession>A0A7I8L621</accession>
<dbReference type="AlphaFoldDB" id="A0A7I8L621"/>
<gene>
    <name evidence="2" type="ORF">SI8410_11015383</name>
</gene>
<protein>
    <submittedName>
        <fullName evidence="2">Uncharacterized protein</fullName>
    </submittedName>
</protein>
<sequence length="300" mass="33483">MGSNSSPSEFYQLDCLLGCEELVEFGGEDLCSSVVEQVLGLCFDGDPNLVAGDAWSGGVVQEEENSSGTTARPGRDRARTLVSERHRGRMKEKLYELRSVVPNITKLIETNRTQFILVMTGFSSSYSSCVCFRITDGQGIHYRRRHHVRERFAEAKTLTEEIARLESLAEAAYCSHLHHREPETLGAMDPLPKRVMLEFSGCGLGDKRFHIRLVALEKLTFLHLESSSLSTCSEKHEVTPTMKVDGSAGEIHSSVLKSWVMTVLMDEGFGFHVEARKPQVLFIKIQSSLILLVLYLLTVA</sequence>
<evidence type="ECO:0000313" key="2">
    <source>
        <dbReference type="EMBL" id="CAA7404705.1"/>
    </source>
</evidence>
<evidence type="ECO:0000313" key="3">
    <source>
        <dbReference type="Proteomes" id="UP000663760"/>
    </source>
</evidence>
<keyword evidence="3" id="KW-1185">Reference proteome</keyword>
<name>A0A7I8L621_SPIIN</name>
<proteinExistence type="predicted"/>
<organism evidence="2 3">
    <name type="scientific">Spirodela intermedia</name>
    <name type="common">Intermediate duckweed</name>
    <dbReference type="NCBI Taxonomy" id="51605"/>
    <lineage>
        <taxon>Eukaryota</taxon>
        <taxon>Viridiplantae</taxon>
        <taxon>Streptophyta</taxon>
        <taxon>Embryophyta</taxon>
        <taxon>Tracheophyta</taxon>
        <taxon>Spermatophyta</taxon>
        <taxon>Magnoliopsida</taxon>
        <taxon>Liliopsida</taxon>
        <taxon>Araceae</taxon>
        <taxon>Lemnoideae</taxon>
        <taxon>Spirodela</taxon>
    </lineage>
</organism>